<keyword evidence="4 7" id="KW-0805">Transcription regulation</keyword>
<evidence type="ECO:0000256" key="6">
    <source>
        <dbReference type="ARBA" id="ARBA00023163"/>
    </source>
</evidence>
<feature type="zinc finger region" evidence="7">
    <location>
        <begin position="3"/>
        <end position="34"/>
    </location>
</feature>
<dbReference type="HAMAP" id="MF_00440">
    <property type="entry name" value="NrdR"/>
    <property type="match status" value="1"/>
</dbReference>
<keyword evidence="3 7" id="KW-0067">ATP-binding</keyword>
<dbReference type="GO" id="GO:0005524">
    <property type="term" value="F:ATP binding"/>
    <property type="evidence" value="ECO:0007669"/>
    <property type="project" value="UniProtKB-UniRule"/>
</dbReference>
<dbReference type="AlphaFoldDB" id="A0A955RM91"/>
<organism evidence="9 10">
    <name type="scientific">Candidatus Dojkabacteria bacterium</name>
    <dbReference type="NCBI Taxonomy" id="2099670"/>
    <lineage>
        <taxon>Bacteria</taxon>
        <taxon>Candidatus Dojkabacteria</taxon>
    </lineage>
</organism>
<evidence type="ECO:0000256" key="7">
    <source>
        <dbReference type="HAMAP-Rule" id="MF_00440"/>
    </source>
</evidence>
<accession>A0A955RM91</accession>
<dbReference type="InterPro" id="IPR003796">
    <property type="entry name" value="RNR_NrdR-like"/>
</dbReference>
<proteinExistence type="inferred from homology"/>
<reference evidence="9" key="2">
    <citation type="journal article" date="2021" name="Microbiome">
        <title>Successional dynamics and alternative stable states in a saline activated sludge microbial community over 9 years.</title>
        <authorList>
            <person name="Wang Y."/>
            <person name="Ye J."/>
            <person name="Ju F."/>
            <person name="Liu L."/>
            <person name="Boyd J.A."/>
            <person name="Deng Y."/>
            <person name="Parks D.H."/>
            <person name="Jiang X."/>
            <person name="Yin X."/>
            <person name="Woodcroft B.J."/>
            <person name="Tyson G.W."/>
            <person name="Hugenholtz P."/>
            <person name="Polz M.F."/>
            <person name="Zhang T."/>
        </authorList>
    </citation>
    <scope>NUCLEOTIDE SEQUENCE</scope>
    <source>
        <strain evidence="9">HKST-UBA09</strain>
    </source>
</reference>
<sequence length="149" mass="17624">MYCPYCKSKQVKVIDKRDNEDTNTSRRRRECESCLKRFTTYERVEKVLINVIKRDGRVEEFDREKMKLGIFKAIKKRSLTEDTVEEIIQNVENKLIGREDSTVRSIDIGEFVLEELTKVDKLGALLFASVYKEFKTLEDVQKELEKFSN</sequence>
<comment type="cofactor">
    <cofactor evidence="7">
        <name>Zn(2+)</name>
        <dbReference type="ChEBI" id="CHEBI:29105"/>
    </cofactor>
    <text evidence="7">Binds 1 zinc ion.</text>
</comment>
<keyword evidence="7" id="KW-0863">Zinc-finger</keyword>
<comment type="caution">
    <text evidence="9">The sequence shown here is derived from an EMBL/GenBank/DDBJ whole genome shotgun (WGS) entry which is preliminary data.</text>
</comment>
<dbReference type="Pfam" id="PF22811">
    <property type="entry name" value="Zn_ribbon_NrdR"/>
    <property type="match status" value="1"/>
</dbReference>
<keyword evidence="1 7" id="KW-0678">Repressor</keyword>
<dbReference type="PROSITE" id="PS51161">
    <property type="entry name" value="ATP_CONE"/>
    <property type="match status" value="1"/>
</dbReference>
<evidence type="ECO:0000313" key="9">
    <source>
        <dbReference type="EMBL" id="MCA9387117.1"/>
    </source>
</evidence>
<keyword evidence="5 7" id="KW-0238">DNA-binding</keyword>
<dbReference type="GO" id="GO:0008270">
    <property type="term" value="F:zinc ion binding"/>
    <property type="evidence" value="ECO:0007669"/>
    <property type="project" value="UniProtKB-UniRule"/>
</dbReference>
<evidence type="ECO:0000256" key="2">
    <source>
        <dbReference type="ARBA" id="ARBA00022741"/>
    </source>
</evidence>
<evidence type="ECO:0000256" key="1">
    <source>
        <dbReference type="ARBA" id="ARBA00022491"/>
    </source>
</evidence>
<gene>
    <name evidence="7 9" type="primary">nrdR</name>
    <name evidence="9" type="ORF">KC669_03725</name>
</gene>
<dbReference type="PANTHER" id="PTHR30455">
    <property type="entry name" value="TRANSCRIPTIONAL REPRESSOR NRDR"/>
    <property type="match status" value="1"/>
</dbReference>
<evidence type="ECO:0000256" key="3">
    <source>
        <dbReference type="ARBA" id="ARBA00022840"/>
    </source>
</evidence>
<comment type="function">
    <text evidence="7">Negatively regulates transcription of bacterial ribonucleotide reductase nrd genes and operons by binding to NrdR-boxes.</text>
</comment>
<dbReference type="InterPro" id="IPR005144">
    <property type="entry name" value="ATP-cone_dom"/>
</dbReference>
<comment type="similarity">
    <text evidence="7">Belongs to the NrdR family.</text>
</comment>
<name>A0A955RM91_9BACT</name>
<dbReference type="GO" id="GO:0045892">
    <property type="term" value="P:negative regulation of DNA-templated transcription"/>
    <property type="evidence" value="ECO:0007669"/>
    <property type="project" value="UniProtKB-UniRule"/>
</dbReference>
<keyword evidence="2 7" id="KW-0547">Nucleotide-binding</keyword>
<keyword evidence="7" id="KW-0479">Metal-binding</keyword>
<dbReference type="Proteomes" id="UP000714915">
    <property type="component" value="Unassembled WGS sequence"/>
</dbReference>
<dbReference type="NCBIfam" id="TIGR00244">
    <property type="entry name" value="transcriptional regulator NrdR"/>
    <property type="match status" value="1"/>
</dbReference>
<evidence type="ECO:0000259" key="8">
    <source>
        <dbReference type="PROSITE" id="PS51161"/>
    </source>
</evidence>
<dbReference type="InterPro" id="IPR055173">
    <property type="entry name" value="NrdR-like_N"/>
</dbReference>
<protein>
    <recommendedName>
        <fullName evidence="7">Transcriptional repressor NrdR</fullName>
    </recommendedName>
</protein>
<evidence type="ECO:0000313" key="10">
    <source>
        <dbReference type="Proteomes" id="UP000714915"/>
    </source>
</evidence>
<keyword evidence="6 7" id="KW-0804">Transcription</keyword>
<reference evidence="9" key="1">
    <citation type="submission" date="2020-04" db="EMBL/GenBank/DDBJ databases">
        <authorList>
            <person name="Zhang T."/>
        </authorList>
    </citation>
    <scope>NUCLEOTIDE SEQUENCE</scope>
    <source>
        <strain evidence="9">HKST-UBA09</strain>
    </source>
</reference>
<evidence type="ECO:0000256" key="5">
    <source>
        <dbReference type="ARBA" id="ARBA00023125"/>
    </source>
</evidence>
<dbReference type="GO" id="GO:0003677">
    <property type="term" value="F:DNA binding"/>
    <property type="evidence" value="ECO:0007669"/>
    <property type="project" value="UniProtKB-KW"/>
</dbReference>
<evidence type="ECO:0000256" key="4">
    <source>
        <dbReference type="ARBA" id="ARBA00023015"/>
    </source>
</evidence>
<dbReference type="Pfam" id="PF03477">
    <property type="entry name" value="ATP-cone"/>
    <property type="match status" value="1"/>
</dbReference>
<feature type="domain" description="ATP-cone" evidence="8">
    <location>
        <begin position="49"/>
        <end position="139"/>
    </location>
</feature>
<dbReference type="EMBL" id="JAGQLF010000050">
    <property type="protein sequence ID" value="MCA9387117.1"/>
    <property type="molecule type" value="Genomic_DNA"/>
</dbReference>
<keyword evidence="7" id="KW-0862">Zinc</keyword>
<dbReference type="PANTHER" id="PTHR30455:SF2">
    <property type="entry name" value="TRANSCRIPTIONAL REPRESSOR NRDR"/>
    <property type="match status" value="1"/>
</dbReference>